<keyword evidence="4 5" id="KW-0472">Membrane</keyword>
<feature type="transmembrane region" description="Helical" evidence="5">
    <location>
        <begin position="193"/>
        <end position="210"/>
    </location>
</feature>
<evidence type="ECO:0000256" key="5">
    <source>
        <dbReference type="SAM" id="Phobius"/>
    </source>
</evidence>
<reference evidence="7 8" key="1">
    <citation type="journal article" date="2016" name="Nat. Commun.">
        <title>Thousands of microbial genomes shed light on interconnected biogeochemical processes in an aquifer system.</title>
        <authorList>
            <person name="Anantharaman K."/>
            <person name="Brown C.T."/>
            <person name="Hug L.A."/>
            <person name="Sharon I."/>
            <person name="Castelle C.J."/>
            <person name="Probst A.J."/>
            <person name="Thomas B.C."/>
            <person name="Singh A."/>
            <person name="Wilkins M.J."/>
            <person name="Karaoz U."/>
            <person name="Brodie E.L."/>
            <person name="Williams K.H."/>
            <person name="Hubbard S.S."/>
            <person name="Banfield J.F."/>
        </authorList>
    </citation>
    <scope>NUCLEOTIDE SEQUENCE [LARGE SCALE GENOMIC DNA]</scope>
</reference>
<feature type="transmembrane region" description="Helical" evidence="5">
    <location>
        <begin position="126"/>
        <end position="151"/>
    </location>
</feature>
<dbReference type="Pfam" id="PF04932">
    <property type="entry name" value="Wzy_C"/>
    <property type="match status" value="1"/>
</dbReference>
<gene>
    <name evidence="7" type="ORF">A2696_03375</name>
</gene>
<comment type="caution">
    <text evidence="7">The sequence shown here is derived from an EMBL/GenBank/DDBJ whole genome shotgun (WGS) entry which is preliminary data.</text>
</comment>
<dbReference type="Proteomes" id="UP000177069">
    <property type="component" value="Unassembled WGS sequence"/>
</dbReference>
<dbReference type="PANTHER" id="PTHR37422">
    <property type="entry name" value="TEICHURONIC ACID BIOSYNTHESIS PROTEIN TUAE"/>
    <property type="match status" value="1"/>
</dbReference>
<organism evidence="7 8">
    <name type="scientific">Candidatus Curtissbacteria bacterium RIFCSPHIGHO2_01_FULL_41_13</name>
    <dbReference type="NCBI Taxonomy" id="1797745"/>
    <lineage>
        <taxon>Bacteria</taxon>
        <taxon>Candidatus Curtissiibacteriota</taxon>
    </lineage>
</organism>
<evidence type="ECO:0000256" key="3">
    <source>
        <dbReference type="ARBA" id="ARBA00022989"/>
    </source>
</evidence>
<evidence type="ECO:0000256" key="1">
    <source>
        <dbReference type="ARBA" id="ARBA00004141"/>
    </source>
</evidence>
<feature type="transmembrane region" description="Helical" evidence="5">
    <location>
        <begin position="320"/>
        <end position="343"/>
    </location>
</feature>
<dbReference type="InterPro" id="IPR051533">
    <property type="entry name" value="WaaL-like"/>
</dbReference>
<evidence type="ECO:0000256" key="2">
    <source>
        <dbReference type="ARBA" id="ARBA00022692"/>
    </source>
</evidence>
<feature type="transmembrane region" description="Helical" evidence="5">
    <location>
        <begin position="32"/>
        <end position="52"/>
    </location>
</feature>
<dbReference type="InterPro" id="IPR007016">
    <property type="entry name" value="O-antigen_ligase-rel_domated"/>
</dbReference>
<feature type="transmembrane region" description="Helical" evidence="5">
    <location>
        <begin position="216"/>
        <end position="242"/>
    </location>
</feature>
<protein>
    <recommendedName>
        <fullName evidence="6">O-antigen ligase-related domain-containing protein</fullName>
    </recommendedName>
</protein>
<dbReference type="AlphaFoldDB" id="A0A1F5G157"/>
<dbReference type="GO" id="GO:0016020">
    <property type="term" value="C:membrane"/>
    <property type="evidence" value="ECO:0007669"/>
    <property type="project" value="UniProtKB-SubCell"/>
</dbReference>
<name>A0A1F5G157_9BACT</name>
<feature type="transmembrane region" description="Helical" evidence="5">
    <location>
        <begin position="363"/>
        <end position="389"/>
    </location>
</feature>
<feature type="transmembrane region" description="Helical" evidence="5">
    <location>
        <begin position="91"/>
        <end position="114"/>
    </location>
</feature>
<feature type="transmembrane region" description="Helical" evidence="5">
    <location>
        <begin position="64"/>
        <end position="85"/>
    </location>
</feature>
<keyword evidence="2 5" id="KW-0812">Transmembrane</keyword>
<dbReference type="EMBL" id="MFBA01000023">
    <property type="protein sequence ID" value="OGD85567.1"/>
    <property type="molecule type" value="Genomic_DNA"/>
</dbReference>
<keyword evidence="3 5" id="KW-1133">Transmembrane helix</keyword>
<evidence type="ECO:0000259" key="6">
    <source>
        <dbReference type="Pfam" id="PF04932"/>
    </source>
</evidence>
<proteinExistence type="predicted"/>
<dbReference type="PANTHER" id="PTHR37422:SF13">
    <property type="entry name" value="LIPOPOLYSACCHARIDE BIOSYNTHESIS PROTEIN PA4999-RELATED"/>
    <property type="match status" value="1"/>
</dbReference>
<evidence type="ECO:0000256" key="4">
    <source>
        <dbReference type="ARBA" id="ARBA00023136"/>
    </source>
</evidence>
<evidence type="ECO:0000313" key="7">
    <source>
        <dbReference type="EMBL" id="OGD85567.1"/>
    </source>
</evidence>
<evidence type="ECO:0000313" key="8">
    <source>
        <dbReference type="Proteomes" id="UP000177069"/>
    </source>
</evidence>
<feature type="domain" description="O-antigen ligase-related" evidence="6">
    <location>
        <begin position="198"/>
        <end position="335"/>
    </location>
</feature>
<sequence>MNIVKLFLITTLFSIIIGQLIRFPLASTAGAITLTDILVIVTDILFLLYAILLKSIIRLPKKTFFYGMMFSLAALTSTILAANFFSFSQIITASFFLFRFVAYFFISVVVYNIIKKNQIGNWINFLLLLAVVFSSLGFLQLLILPDLSFLVAYGWDPHQERIVSTFLDPNFAGIAFAIFLAFSTSLYLYKKNYIYLGIAILLLFVLVFTYSRSSYLALITVMFVIGVAKAPKLIILTLLFFLTSVLVSAHIRERIVGAATLDETAQARVESWQKALTIFKNNFLFGTGFNTYRFAQSKQGNFAYDNPQGGHSGSGTDSSILLVAATTGIFGLSFFSLLIFSILQFSFHNLKTNYLKLASFSSILAILVHSQFVNSFFFPQIMLLIWFIVGINHVQNN</sequence>
<comment type="subcellular location">
    <subcellularLocation>
        <location evidence="1">Membrane</location>
        <topology evidence="1">Multi-pass membrane protein</topology>
    </subcellularLocation>
</comment>
<feature type="transmembrane region" description="Helical" evidence="5">
    <location>
        <begin position="171"/>
        <end position="188"/>
    </location>
</feature>
<accession>A0A1F5G157</accession>